<sequence length="84" mass="9420">MHFALYAELGATTGLAAVCIFPDMGRMDDWQADKVGLVLRNGYGRFGRIGRYESLDWMPGLHRISNLHLFEDLANLTGLSSFLE</sequence>
<organism evidence="1 2">
    <name type="scientific">Nepenthes gracilis</name>
    <name type="common">Slender pitcher plant</name>
    <dbReference type="NCBI Taxonomy" id="150966"/>
    <lineage>
        <taxon>Eukaryota</taxon>
        <taxon>Viridiplantae</taxon>
        <taxon>Streptophyta</taxon>
        <taxon>Embryophyta</taxon>
        <taxon>Tracheophyta</taxon>
        <taxon>Spermatophyta</taxon>
        <taxon>Magnoliopsida</taxon>
        <taxon>eudicotyledons</taxon>
        <taxon>Gunneridae</taxon>
        <taxon>Pentapetalae</taxon>
        <taxon>Caryophyllales</taxon>
        <taxon>Nepenthaceae</taxon>
        <taxon>Nepenthes</taxon>
    </lineage>
</organism>
<proteinExistence type="predicted"/>
<dbReference type="Proteomes" id="UP001279734">
    <property type="component" value="Unassembled WGS sequence"/>
</dbReference>
<reference evidence="1" key="1">
    <citation type="submission" date="2023-05" db="EMBL/GenBank/DDBJ databases">
        <title>Nepenthes gracilis genome sequencing.</title>
        <authorList>
            <person name="Fukushima K."/>
        </authorList>
    </citation>
    <scope>NUCLEOTIDE SEQUENCE</scope>
    <source>
        <strain evidence="1">SING2019-196</strain>
    </source>
</reference>
<protein>
    <submittedName>
        <fullName evidence="1">Uncharacterized protein</fullName>
    </submittedName>
</protein>
<accession>A0AAD3SC07</accession>
<dbReference type="AlphaFoldDB" id="A0AAD3SC07"/>
<dbReference type="EMBL" id="BSYO01000008">
    <property type="protein sequence ID" value="GMH08478.1"/>
    <property type="molecule type" value="Genomic_DNA"/>
</dbReference>
<comment type="caution">
    <text evidence="1">The sequence shown here is derived from an EMBL/GenBank/DDBJ whole genome shotgun (WGS) entry which is preliminary data.</text>
</comment>
<name>A0AAD3SC07_NEPGR</name>
<gene>
    <name evidence="1" type="ORF">Nepgr_010318</name>
</gene>
<evidence type="ECO:0000313" key="2">
    <source>
        <dbReference type="Proteomes" id="UP001279734"/>
    </source>
</evidence>
<evidence type="ECO:0000313" key="1">
    <source>
        <dbReference type="EMBL" id="GMH08478.1"/>
    </source>
</evidence>
<keyword evidence="2" id="KW-1185">Reference proteome</keyword>